<organism evidence="1 2">
    <name type="scientific">candidate division TA06 bacterium</name>
    <dbReference type="NCBI Taxonomy" id="2250710"/>
    <lineage>
        <taxon>Bacteria</taxon>
        <taxon>Bacteria division TA06</taxon>
    </lineage>
</organism>
<dbReference type="EMBL" id="QNBC01000004">
    <property type="protein sequence ID" value="RKX68039.1"/>
    <property type="molecule type" value="Genomic_DNA"/>
</dbReference>
<dbReference type="Proteomes" id="UP000282321">
    <property type="component" value="Unassembled WGS sequence"/>
</dbReference>
<comment type="caution">
    <text evidence="1">The sequence shown here is derived from an EMBL/GenBank/DDBJ whole genome shotgun (WGS) entry which is preliminary data.</text>
</comment>
<name>A0A660SBC3_UNCT6</name>
<evidence type="ECO:0000313" key="2">
    <source>
        <dbReference type="Proteomes" id="UP000282321"/>
    </source>
</evidence>
<reference evidence="1 2" key="1">
    <citation type="submission" date="2018-06" db="EMBL/GenBank/DDBJ databases">
        <title>Extensive metabolic versatility and redundancy in microbially diverse, dynamic hydrothermal sediments.</title>
        <authorList>
            <person name="Dombrowski N."/>
            <person name="Teske A."/>
            <person name="Baker B.J."/>
        </authorList>
    </citation>
    <scope>NUCLEOTIDE SEQUENCE [LARGE SCALE GENOMIC DNA]</scope>
    <source>
        <strain evidence="1">B35_G9</strain>
    </source>
</reference>
<dbReference type="AlphaFoldDB" id="A0A660SBC3"/>
<accession>A0A660SBC3</accession>
<sequence>MQDYSSLIRRCKDTSLNVFAKNTLTDNNLLYSGYFKSINIFSYNDMQDVGSLLGYVIDRISRYDNSSYAFYQFGTVTNVSEELLFNMLRWITIYDGVFLVNSENNTIVDLGLISRTFFKRVSGDNFWRNAFIKYIMPFEINKANDIKGIRYFTKSI</sequence>
<gene>
    <name evidence="1" type="ORF">DRP44_00590</name>
</gene>
<proteinExistence type="predicted"/>
<evidence type="ECO:0000313" key="1">
    <source>
        <dbReference type="EMBL" id="RKX68039.1"/>
    </source>
</evidence>
<protein>
    <submittedName>
        <fullName evidence="1">Uncharacterized protein</fullName>
    </submittedName>
</protein>